<evidence type="ECO:0000256" key="3">
    <source>
        <dbReference type="ARBA" id="ARBA00022598"/>
    </source>
</evidence>
<sequence>MATVTSNVKKLPSDIEIARNAHLAPLTEVAAKVGIDESDLVPYGRHVAKVELEVIEKMADRPDAKYVVVTAITPTPLGEGKTTTAVGLAQGLARIGRKPVLALRQPSLGPVFGIKGGAAGGGYSQVVPMETLNLHLTGDFHAITAAHNLLAAMVANHLHFGNELGLDDIQWRRVMDMNDRSLRHIIEGCGAKTDGVTRQTGFDITAASEVMVIMALATSLADLRKRLGRIVVGFTTAKKPVTAEEIGAAGAMAALLKDALMPNLMQTLENTPAFIHTGPFGNIAIGNSSIIADRVGIKAGDILLTEAGFAADMGAERFFNVKCRAAGLTPQAAVLVATVRALKSHSGRYEVKAGKPLPEGMLQESPEDVEAGCENLVKHIQIIRDFGVQPVVAINAFPTDFDSEHDVIRRTAEKMGARVAVSTHVADGGEGAMELARTVVEACEDEVHFTPTYEFEDSLEEKITKIATKVYGADGVELSPAAAKSLKLYSDQGYGHLPVLIAKTQMSLSHDASLKGAPTGWTLPVREVRLAAGAGYVYAICGNMMTMPGLSKSPAAMRIDIDDEGNVQGLF</sequence>
<dbReference type="CDD" id="cd00477">
    <property type="entry name" value="FTHFS"/>
    <property type="match status" value="1"/>
</dbReference>
<accession>A0ABQ6IQH0</accession>
<keyword evidence="5 6" id="KW-0067">ATP-binding</keyword>
<dbReference type="InterPro" id="IPR020628">
    <property type="entry name" value="Formate_THF_ligase_CS"/>
</dbReference>
<proteinExistence type="inferred from homology"/>
<evidence type="ECO:0000256" key="5">
    <source>
        <dbReference type="ARBA" id="ARBA00022840"/>
    </source>
</evidence>
<keyword evidence="3 6" id="KW-0436">Ligase</keyword>
<comment type="caution">
    <text evidence="7">The sequence shown here is derived from an EMBL/GenBank/DDBJ whole genome shotgun (WGS) entry which is preliminary data.</text>
</comment>
<evidence type="ECO:0000256" key="2">
    <source>
        <dbReference type="ARBA" id="ARBA00022563"/>
    </source>
</evidence>
<gene>
    <name evidence="6 7" type="primary">fhs</name>
    <name evidence="7" type="ORF">GCM10025883_14970</name>
</gene>
<dbReference type="SUPFAM" id="SSF52540">
    <property type="entry name" value="P-loop containing nucleoside triphosphate hydrolases"/>
    <property type="match status" value="1"/>
</dbReference>
<dbReference type="GO" id="GO:0016874">
    <property type="term" value="F:ligase activity"/>
    <property type="evidence" value="ECO:0007669"/>
    <property type="project" value="UniProtKB-KW"/>
</dbReference>
<dbReference type="EMBL" id="BSUO01000001">
    <property type="protein sequence ID" value="GMA39452.1"/>
    <property type="molecule type" value="Genomic_DNA"/>
</dbReference>
<dbReference type="Gene3D" id="3.30.1510.10">
    <property type="entry name" value="Domain 2, N(10)-formyltetrahydrofolate synthetase"/>
    <property type="match status" value="1"/>
</dbReference>
<feature type="binding site" evidence="6">
    <location>
        <begin position="75"/>
        <end position="82"/>
    </location>
    <ligand>
        <name>ATP</name>
        <dbReference type="ChEBI" id="CHEBI:30616"/>
    </ligand>
</feature>
<protein>
    <recommendedName>
        <fullName evidence="6">Formate--tetrahydrofolate ligase</fullName>
        <ecNumber evidence="6">6.3.4.3</ecNumber>
    </recommendedName>
    <alternativeName>
        <fullName evidence="6">Formyltetrahydrofolate synthetase</fullName>
        <shortName evidence="6">FHS</shortName>
        <shortName evidence="6">FTHFS</shortName>
    </alternativeName>
</protein>
<dbReference type="Gene3D" id="3.40.50.300">
    <property type="entry name" value="P-loop containing nucleotide triphosphate hydrolases"/>
    <property type="match status" value="1"/>
</dbReference>
<dbReference type="RefSeq" id="WP_284303360.1">
    <property type="nucleotide sequence ID" value="NZ_BSUO01000001.1"/>
</dbReference>
<evidence type="ECO:0000256" key="6">
    <source>
        <dbReference type="HAMAP-Rule" id="MF_01543"/>
    </source>
</evidence>
<dbReference type="HAMAP" id="MF_01543">
    <property type="entry name" value="FTHFS"/>
    <property type="match status" value="1"/>
</dbReference>
<evidence type="ECO:0000313" key="7">
    <source>
        <dbReference type="EMBL" id="GMA39452.1"/>
    </source>
</evidence>
<comment type="similarity">
    <text evidence="6">Belongs to the formate--tetrahydrofolate ligase family.</text>
</comment>
<dbReference type="InterPro" id="IPR027417">
    <property type="entry name" value="P-loop_NTPase"/>
</dbReference>
<organism evidence="7 8">
    <name type="scientific">Mobilicoccus caccae</name>
    <dbReference type="NCBI Taxonomy" id="1859295"/>
    <lineage>
        <taxon>Bacteria</taxon>
        <taxon>Bacillati</taxon>
        <taxon>Actinomycetota</taxon>
        <taxon>Actinomycetes</taxon>
        <taxon>Micrococcales</taxon>
        <taxon>Dermatophilaceae</taxon>
        <taxon>Mobilicoccus</taxon>
    </lineage>
</organism>
<comment type="pathway">
    <text evidence="1 6">One-carbon metabolism; tetrahydrofolate interconversion.</text>
</comment>
<dbReference type="Proteomes" id="UP001157126">
    <property type="component" value="Unassembled WGS sequence"/>
</dbReference>
<dbReference type="PROSITE" id="PS00722">
    <property type="entry name" value="FTHFS_2"/>
    <property type="match status" value="1"/>
</dbReference>
<comment type="catalytic activity">
    <reaction evidence="6">
        <text>(6S)-5,6,7,8-tetrahydrofolate + formate + ATP = (6R)-10-formyltetrahydrofolate + ADP + phosphate</text>
        <dbReference type="Rhea" id="RHEA:20221"/>
        <dbReference type="ChEBI" id="CHEBI:15740"/>
        <dbReference type="ChEBI" id="CHEBI:30616"/>
        <dbReference type="ChEBI" id="CHEBI:43474"/>
        <dbReference type="ChEBI" id="CHEBI:57453"/>
        <dbReference type="ChEBI" id="CHEBI:195366"/>
        <dbReference type="ChEBI" id="CHEBI:456216"/>
        <dbReference type="EC" id="6.3.4.3"/>
    </reaction>
</comment>
<dbReference type="PROSITE" id="PS00721">
    <property type="entry name" value="FTHFS_1"/>
    <property type="match status" value="1"/>
</dbReference>
<dbReference type="InterPro" id="IPR000559">
    <property type="entry name" value="Formate_THF_ligase"/>
</dbReference>
<keyword evidence="2 6" id="KW-0554">One-carbon metabolism</keyword>
<reference evidence="8" key="1">
    <citation type="journal article" date="2019" name="Int. J. Syst. Evol. Microbiol.">
        <title>The Global Catalogue of Microorganisms (GCM) 10K type strain sequencing project: providing services to taxonomists for standard genome sequencing and annotation.</title>
        <authorList>
            <consortium name="The Broad Institute Genomics Platform"/>
            <consortium name="The Broad Institute Genome Sequencing Center for Infectious Disease"/>
            <person name="Wu L."/>
            <person name="Ma J."/>
        </authorList>
    </citation>
    <scope>NUCLEOTIDE SEQUENCE [LARGE SCALE GENOMIC DNA]</scope>
    <source>
        <strain evidence="8">NBRC 113072</strain>
    </source>
</reference>
<keyword evidence="8" id="KW-1185">Reference proteome</keyword>
<dbReference type="Gene3D" id="3.10.410.10">
    <property type="entry name" value="Formyltetrahydrofolate synthetase, domain 3"/>
    <property type="match status" value="1"/>
</dbReference>
<name>A0ABQ6IQH0_9MICO</name>
<dbReference type="EC" id="6.3.4.3" evidence="6"/>
<evidence type="ECO:0000256" key="1">
    <source>
        <dbReference type="ARBA" id="ARBA00004777"/>
    </source>
</evidence>
<dbReference type="NCBIfam" id="NF010030">
    <property type="entry name" value="PRK13505.1"/>
    <property type="match status" value="1"/>
</dbReference>
<evidence type="ECO:0000313" key="8">
    <source>
        <dbReference type="Proteomes" id="UP001157126"/>
    </source>
</evidence>
<evidence type="ECO:0000256" key="4">
    <source>
        <dbReference type="ARBA" id="ARBA00022741"/>
    </source>
</evidence>
<keyword evidence="4 6" id="KW-0547">Nucleotide-binding</keyword>
<dbReference type="Pfam" id="PF01268">
    <property type="entry name" value="FTHFS"/>
    <property type="match status" value="1"/>
</dbReference>